<evidence type="ECO:0000256" key="1">
    <source>
        <dbReference type="ARBA" id="ARBA00023125"/>
    </source>
</evidence>
<dbReference type="EMBL" id="NPCC01000025">
    <property type="protein sequence ID" value="PAE87944.1"/>
    <property type="molecule type" value="Genomic_DNA"/>
</dbReference>
<protein>
    <submittedName>
        <fullName evidence="2">Transcriptional regulator</fullName>
    </submittedName>
</protein>
<evidence type="ECO:0000313" key="3">
    <source>
        <dbReference type="Proteomes" id="UP000216207"/>
    </source>
</evidence>
<accession>A0A268NWV3</accession>
<dbReference type="PROSITE" id="PS50943">
    <property type="entry name" value="HTH_CROC1"/>
    <property type="match status" value="1"/>
</dbReference>
<organism evidence="2 3">
    <name type="scientific">Shouchella clausii</name>
    <name type="common">Alkalihalobacillus clausii</name>
    <dbReference type="NCBI Taxonomy" id="79880"/>
    <lineage>
        <taxon>Bacteria</taxon>
        <taxon>Bacillati</taxon>
        <taxon>Bacillota</taxon>
        <taxon>Bacilli</taxon>
        <taxon>Bacillales</taxon>
        <taxon>Bacillaceae</taxon>
        <taxon>Shouchella</taxon>
    </lineage>
</organism>
<keyword evidence="1" id="KW-0238">DNA-binding</keyword>
<gene>
    <name evidence="2" type="ORF">CHH72_15885</name>
</gene>
<dbReference type="Pfam" id="PF01381">
    <property type="entry name" value="HTH_3"/>
    <property type="match status" value="1"/>
</dbReference>
<dbReference type="InterPro" id="IPR010982">
    <property type="entry name" value="Lambda_DNA-bd_dom_sf"/>
</dbReference>
<dbReference type="RefSeq" id="WP_035204754.1">
    <property type="nucleotide sequence ID" value="NZ_BOQS01000004.1"/>
</dbReference>
<evidence type="ECO:0000313" key="2">
    <source>
        <dbReference type="EMBL" id="PAE87944.1"/>
    </source>
</evidence>
<proteinExistence type="predicted"/>
<sequence length="68" mass="7763">MEIENRVKVLRAEKRMTQGELAEAVGVTRQTIVALEKGRYSPSLLLALQIAKQFELPVEDVFFLTEEE</sequence>
<dbReference type="Proteomes" id="UP000216207">
    <property type="component" value="Unassembled WGS sequence"/>
</dbReference>
<dbReference type="PANTHER" id="PTHR46558:SF4">
    <property type="entry name" value="DNA-BIDING PHAGE PROTEIN"/>
    <property type="match status" value="1"/>
</dbReference>
<dbReference type="CDD" id="cd00093">
    <property type="entry name" value="HTH_XRE"/>
    <property type="match status" value="1"/>
</dbReference>
<comment type="caution">
    <text evidence="2">The sequence shown here is derived from an EMBL/GenBank/DDBJ whole genome shotgun (WGS) entry which is preliminary data.</text>
</comment>
<dbReference type="Gene3D" id="1.10.260.40">
    <property type="entry name" value="lambda repressor-like DNA-binding domains"/>
    <property type="match status" value="1"/>
</dbReference>
<dbReference type="AlphaFoldDB" id="A0A268NWV3"/>
<reference evidence="2 3" key="1">
    <citation type="submission" date="2017-07" db="EMBL/GenBank/DDBJ databases">
        <title>Isolation and whole genome analysis of endospore-forming bacteria from heroin.</title>
        <authorList>
            <person name="Kalinowski J."/>
            <person name="Ahrens B."/>
            <person name="Al-Dilaimi A."/>
            <person name="Winkler A."/>
            <person name="Wibberg D."/>
            <person name="Schleenbecker U."/>
            <person name="Ruckert C."/>
            <person name="Wolfel R."/>
            <person name="Grass G."/>
        </authorList>
    </citation>
    <scope>NUCLEOTIDE SEQUENCE [LARGE SCALE GENOMIC DNA]</scope>
    <source>
        <strain evidence="2 3">7539</strain>
    </source>
</reference>
<dbReference type="GO" id="GO:0003677">
    <property type="term" value="F:DNA binding"/>
    <property type="evidence" value="ECO:0007669"/>
    <property type="project" value="UniProtKB-KW"/>
</dbReference>
<dbReference type="PANTHER" id="PTHR46558">
    <property type="entry name" value="TRACRIPTIONAL REGULATORY PROTEIN-RELATED-RELATED"/>
    <property type="match status" value="1"/>
</dbReference>
<dbReference type="InterPro" id="IPR001387">
    <property type="entry name" value="Cro/C1-type_HTH"/>
</dbReference>
<dbReference type="SUPFAM" id="SSF47413">
    <property type="entry name" value="lambda repressor-like DNA-binding domains"/>
    <property type="match status" value="1"/>
</dbReference>
<dbReference type="SMART" id="SM00530">
    <property type="entry name" value="HTH_XRE"/>
    <property type="match status" value="1"/>
</dbReference>
<name>A0A268NWV3_SHOCL</name>